<organism evidence="2 3">
    <name type="scientific">Streptomyces hyaluromycini</name>
    <dbReference type="NCBI Taxonomy" id="1377993"/>
    <lineage>
        <taxon>Bacteria</taxon>
        <taxon>Bacillati</taxon>
        <taxon>Actinomycetota</taxon>
        <taxon>Actinomycetes</taxon>
        <taxon>Kitasatosporales</taxon>
        <taxon>Streptomycetaceae</taxon>
        <taxon>Streptomyces</taxon>
    </lineage>
</organism>
<feature type="domain" description="Condensation" evidence="1">
    <location>
        <begin position="16"/>
        <end position="435"/>
    </location>
</feature>
<dbReference type="PANTHER" id="PTHR45527">
    <property type="entry name" value="NONRIBOSOMAL PEPTIDE SYNTHETASE"/>
    <property type="match status" value="1"/>
</dbReference>
<dbReference type="Gene3D" id="3.30.559.10">
    <property type="entry name" value="Chloramphenicol acetyltransferase-like domain"/>
    <property type="match status" value="1"/>
</dbReference>
<dbReference type="EMBL" id="JBEPEK010001183">
    <property type="protein sequence ID" value="MER7188350.1"/>
    <property type="molecule type" value="Genomic_DNA"/>
</dbReference>
<evidence type="ECO:0000259" key="1">
    <source>
        <dbReference type="Pfam" id="PF00668"/>
    </source>
</evidence>
<dbReference type="SUPFAM" id="SSF52777">
    <property type="entry name" value="CoA-dependent acyltransferases"/>
    <property type="match status" value="2"/>
</dbReference>
<reference evidence="2 3" key="1">
    <citation type="submission" date="2024-06" db="EMBL/GenBank/DDBJ databases">
        <title>The Natural Products Discovery Center: Release of the First 8490 Sequenced Strains for Exploring Actinobacteria Biosynthetic Diversity.</title>
        <authorList>
            <person name="Kalkreuter E."/>
            <person name="Kautsar S.A."/>
            <person name="Yang D."/>
            <person name="Bader C.D."/>
            <person name="Teijaro C.N."/>
            <person name="Fluegel L."/>
            <person name="Davis C.M."/>
            <person name="Simpson J.R."/>
            <person name="Lauterbach L."/>
            <person name="Steele A.D."/>
            <person name="Gui C."/>
            <person name="Meng S."/>
            <person name="Li G."/>
            <person name="Viehrig K."/>
            <person name="Ye F."/>
            <person name="Su P."/>
            <person name="Kiefer A.F."/>
            <person name="Nichols A."/>
            <person name="Cepeda A.J."/>
            <person name="Yan W."/>
            <person name="Fan B."/>
            <person name="Jiang Y."/>
            <person name="Adhikari A."/>
            <person name="Zheng C.-J."/>
            <person name="Schuster L."/>
            <person name="Cowan T.M."/>
            <person name="Smanski M.J."/>
            <person name="Chevrette M.G."/>
            <person name="De Carvalho L.P.S."/>
            <person name="Shen B."/>
        </authorList>
    </citation>
    <scope>NUCLEOTIDE SEQUENCE [LARGE SCALE GENOMIC DNA]</scope>
    <source>
        <strain evidence="2 3">NPDC000234</strain>
    </source>
</reference>
<dbReference type="Proteomes" id="UP001474181">
    <property type="component" value="Unassembled WGS sequence"/>
</dbReference>
<dbReference type="PANTHER" id="PTHR45527:SF1">
    <property type="entry name" value="FATTY ACID SYNTHASE"/>
    <property type="match status" value="1"/>
</dbReference>
<feature type="non-terminal residue" evidence="2">
    <location>
        <position position="1"/>
    </location>
</feature>
<gene>
    <name evidence="2" type="ORF">ABT404_54360</name>
</gene>
<keyword evidence="3" id="KW-1185">Reference proteome</keyword>
<dbReference type="Gene3D" id="3.30.559.30">
    <property type="entry name" value="Nonribosomal peptide synthetase, condensation domain"/>
    <property type="match status" value="1"/>
</dbReference>
<accession>A0ABV1XH23</accession>
<evidence type="ECO:0000313" key="2">
    <source>
        <dbReference type="EMBL" id="MER7188350.1"/>
    </source>
</evidence>
<evidence type="ECO:0000313" key="3">
    <source>
        <dbReference type="Proteomes" id="UP001474181"/>
    </source>
</evidence>
<protein>
    <submittedName>
        <fullName evidence="2">Condensation domain-containing protein</fullName>
    </submittedName>
</protein>
<proteinExistence type="predicted"/>
<feature type="non-terminal residue" evidence="2">
    <location>
        <position position="436"/>
    </location>
</feature>
<dbReference type="RefSeq" id="WP_350793283.1">
    <property type="nucleotide sequence ID" value="NZ_JBEPEK010001183.1"/>
</dbReference>
<sequence length="436" mass="47016">APGRLPLVRYGRPDPLPLSFAQRRLWFLDRLDGASAAYNTPFVLRLSGRVDAVALRAALGDVMARHESLRTVVRDHKGVPCQVVLAHADAPLTELRCPAGEVADRLARAARRRFDLAAEPPLRAELLTVADDEHVLLLVLHHIAADGWSIGPLSRDLAAAYGAHRAGSRPDLPELPVQYADYALWQRDLLGDPNAPDSLFAAQVAYWTEQLAGLPECLELPADRPRPAVASHRGDYLAVDLNADLHARLLHTARALDASLFMVLMAGLAALLSRLGAGDDIPVGSPVAGRTDQALDDLVGLFVNTQVIRTDTSGDPSFAELVARVREAALAADAHQDVPFEHLVDLLSPARSLAHHPLFQVMLALQNAGGADFALPGLRVASELGRTGTAKFDLFLSLTEAYGDGGAPAGVRGLVEYADDLFDPGTVRTLWERWVR</sequence>
<dbReference type="Pfam" id="PF00668">
    <property type="entry name" value="Condensation"/>
    <property type="match status" value="1"/>
</dbReference>
<name>A0ABV1XH23_9ACTN</name>
<dbReference type="CDD" id="cd19540">
    <property type="entry name" value="LCL_NRPS-like"/>
    <property type="match status" value="1"/>
</dbReference>
<dbReference type="InterPro" id="IPR023213">
    <property type="entry name" value="CAT-like_dom_sf"/>
</dbReference>
<dbReference type="InterPro" id="IPR001242">
    <property type="entry name" value="Condensation_dom"/>
</dbReference>
<comment type="caution">
    <text evidence="2">The sequence shown here is derived from an EMBL/GenBank/DDBJ whole genome shotgun (WGS) entry which is preliminary data.</text>
</comment>